<dbReference type="InterPro" id="IPR050235">
    <property type="entry name" value="CK1_Ser-Thr_kinase"/>
</dbReference>
<organism evidence="2 3">
    <name type="scientific">Streblomastix strix</name>
    <dbReference type="NCBI Taxonomy" id="222440"/>
    <lineage>
        <taxon>Eukaryota</taxon>
        <taxon>Metamonada</taxon>
        <taxon>Preaxostyla</taxon>
        <taxon>Oxymonadida</taxon>
        <taxon>Streblomastigidae</taxon>
        <taxon>Streblomastix</taxon>
    </lineage>
</organism>
<protein>
    <recommendedName>
        <fullName evidence="1">Protein kinase domain-containing protein</fullName>
    </recommendedName>
</protein>
<dbReference type="PROSITE" id="PS50011">
    <property type="entry name" value="PROTEIN_KINASE_DOM"/>
    <property type="match status" value="1"/>
</dbReference>
<dbReference type="PANTHER" id="PTHR11909">
    <property type="entry name" value="CASEIN KINASE-RELATED"/>
    <property type="match status" value="1"/>
</dbReference>
<evidence type="ECO:0000259" key="1">
    <source>
        <dbReference type="PROSITE" id="PS50011"/>
    </source>
</evidence>
<accession>A0A5J4VDS9</accession>
<dbReference type="Gene3D" id="1.10.510.10">
    <property type="entry name" value="Transferase(Phosphotransferase) domain 1"/>
    <property type="match status" value="1"/>
</dbReference>
<evidence type="ECO:0000313" key="2">
    <source>
        <dbReference type="EMBL" id="KAA6380637.1"/>
    </source>
</evidence>
<dbReference type="SUPFAM" id="SSF56112">
    <property type="entry name" value="Protein kinase-like (PK-like)"/>
    <property type="match status" value="1"/>
</dbReference>
<reference evidence="2 3" key="1">
    <citation type="submission" date="2019-03" db="EMBL/GenBank/DDBJ databases">
        <title>Single cell metagenomics reveals metabolic interactions within the superorganism composed of flagellate Streblomastix strix and complex community of Bacteroidetes bacteria on its surface.</title>
        <authorList>
            <person name="Treitli S.C."/>
            <person name="Kolisko M."/>
            <person name="Husnik F."/>
            <person name="Keeling P."/>
            <person name="Hampl V."/>
        </authorList>
    </citation>
    <scope>NUCLEOTIDE SEQUENCE [LARGE SCALE GENOMIC DNA]</scope>
    <source>
        <strain evidence="2">ST1C</strain>
    </source>
</reference>
<sequence length="218" mass="24383">MTWKLKTSPMEIGDTIGNLLIENIIATGSNCYIYCGKQNNGPVAIAIKTEINDSHRTALSREAIVLEAVKSSNHFAKIIEIGQHGDYKYLATDILGPSISDLADRLNPPKFSLLTLLKFAYQAFEAIQSLHLSGFIHRAVESKNFLIGYSKKQVGTIYLIDFSTCRKFNFNDTSREQLKTVHQMTPEDDLLGIMYIISEYYTGNTALDYEGITVCIAQ</sequence>
<dbReference type="EMBL" id="SNRW01007786">
    <property type="protein sequence ID" value="KAA6380637.1"/>
    <property type="molecule type" value="Genomic_DNA"/>
</dbReference>
<evidence type="ECO:0000313" key="3">
    <source>
        <dbReference type="Proteomes" id="UP000324800"/>
    </source>
</evidence>
<dbReference type="GO" id="GO:0004672">
    <property type="term" value="F:protein kinase activity"/>
    <property type="evidence" value="ECO:0007669"/>
    <property type="project" value="InterPro"/>
</dbReference>
<name>A0A5J4VDS9_9EUKA</name>
<dbReference type="SMART" id="SM00220">
    <property type="entry name" value="S_TKc"/>
    <property type="match status" value="1"/>
</dbReference>
<dbReference type="Pfam" id="PF00069">
    <property type="entry name" value="Pkinase"/>
    <property type="match status" value="1"/>
</dbReference>
<proteinExistence type="predicted"/>
<dbReference type="AlphaFoldDB" id="A0A5J4VDS9"/>
<feature type="domain" description="Protein kinase" evidence="1">
    <location>
        <begin position="19"/>
        <end position="218"/>
    </location>
</feature>
<dbReference type="Proteomes" id="UP000324800">
    <property type="component" value="Unassembled WGS sequence"/>
</dbReference>
<dbReference type="GO" id="GO:0005524">
    <property type="term" value="F:ATP binding"/>
    <property type="evidence" value="ECO:0007669"/>
    <property type="project" value="InterPro"/>
</dbReference>
<comment type="caution">
    <text evidence="2">The sequence shown here is derived from an EMBL/GenBank/DDBJ whole genome shotgun (WGS) entry which is preliminary data.</text>
</comment>
<gene>
    <name evidence="2" type="ORF">EZS28_023836</name>
</gene>
<dbReference type="InterPro" id="IPR011009">
    <property type="entry name" value="Kinase-like_dom_sf"/>
</dbReference>
<dbReference type="InterPro" id="IPR000719">
    <property type="entry name" value="Prot_kinase_dom"/>
</dbReference>